<keyword evidence="5" id="KW-1185">Reference proteome</keyword>
<dbReference type="Proteomes" id="UP001230207">
    <property type="component" value="Unassembled WGS sequence"/>
</dbReference>
<comment type="caution">
    <text evidence="4">The sequence shown here is derived from an EMBL/GenBank/DDBJ whole genome shotgun (WGS) entry which is preliminary data.</text>
</comment>
<organism evidence="4 5">
    <name type="scientific">Pararhizobium capsulatum DSM 1112</name>
    <dbReference type="NCBI Taxonomy" id="1121113"/>
    <lineage>
        <taxon>Bacteria</taxon>
        <taxon>Pseudomonadati</taxon>
        <taxon>Pseudomonadota</taxon>
        <taxon>Alphaproteobacteria</taxon>
        <taxon>Hyphomicrobiales</taxon>
        <taxon>Rhizobiaceae</taxon>
        <taxon>Rhizobium/Agrobacterium group</taxon>
        <taxon>Pararhizobium</taxon>
    </lineage>
</organism>
<dbReference type="EMBL" id="JAUSVF010000001">
    <property type="protein sequence ID" value="MDQ0318555.1"/>
    <property type="molecule type" value="Genomic_DNA"/>
</dbReference>
<protein>
    <submittedName>
        <fullName evidence="4">Flp pilus assembly protein TadG</fullName>
    </submittedName>
</protein>
<dbReference type="InterPro" id="IPR012495">
    <property type="entry name" value="TadE-like_dom"/>
</dbReference>
<sequence length="207" mass="23089">MNGTENQQVIAENTAAKTGKAKPMRPAGLFRRLAREKGGATAIEFAILALPFFVVTFASIETFVAFFGEQVLANANDTMARKIRTGEVTFGLGRTTDKTKDQFRELYCDEISFFLSCDTDRLYIDVRSFTTFADIPTEIPRTGTDLNTATVFTPGGAEKINVVRSYYRWEVMTDLVRPYVTKLRSAGSSMPHDYLMVATNTVVNEAY</sequence>
<dbReference type="Pfam" id="PF07811">
    <property type="entry name" value="TadE"/>
    <property type="match status" value="1"/>
</dbReference>
<keyword evidence="2" id="KW-1133">Transmembrane helix</keyword>
<feature type="compositionally biased region" description="Polar residues" evidence="1">
    <location>
        <begin position="1"/>
        <end position="11"/>
    </location>
</feature>
<evidence type="ECO:0000313" key="4">
    <source>
        <dbReference type="EMBL" id="MDQ0318555.1"/>
    </source>
</evidence>
<keyword evidence="2" id="KW-0812">Transmembrane</keyword>
<name>A0ABU0BJX1_9HYPH</name>
<feature type="transmembrane region" description="Helical" evidence="2">
    <location>
        <begin position="45"/>
        <end position="68"/>
    </location>
</feature>
<keyword evidence="2" id="KW-0472">Membrane</keyword>
<evidence type="ECO:0000259" key="3">
    <source>
        <dbReference type="Pfam" id="PF07811"/>
    </source>
</evidence>
<accession>A0ABU0BJX1</accession>
<feature type="domain" description="TadE-like" evidence="3">
    <location>
        <begin position="39"/>
        <end position="75"/>
    </location>
</feature>
<evidence type="ECO:0000313" key="5">
    <source>
        <dbReference type="Proteomes" id="UP001230207"/>
    </source>
</evidence>
<evidence type="ECO:0000256" key="1">
    <source>
        <dbReference type="SAM" id="MobiDB-lite"/>
    </source>
</evidence>
<proteinExistence type="predicted"/>
<evidence type="ECO:0000256" key="2">
    <source>
        <dbReference type="SAM" id="Phobius"/>
    </source>
</evidence>
<reference evidence="4 5" key="1">
    <citation type="submission" date="2023-07" db="EMBL/GenBank/DDBJ databases">
        <title>Genomic Encyclopedia of Type Strains, Phase IV (KMG-IV): sequencing the most valuable type-strain genomes for metagenomic binning, comparative biology and taxonomic classification.</title>
        <authorList>
            <person name="Goeker M."/>
        </authorList>
    </citation>
    <scope>NUCLEOTIDE SEQUENCE [LARGE SCALE GENOMIC DNA]</scope>
    <source>
        <strain evidence="4 5">DSM 1112</strain>
    </source>
</reference>
<gene>
    <name evidence="4" type="ORF">QO002_000693</name>
</gene>
<feature type="region of interest" description="Disordered" evidence="1">
    <location>
        <begin position="1"/>
        <end position="23"/>
    </location>
</feature>